<organism evidence="7 8">
    <name type="scientific">Methylobacterium trifolii</name>
    <dbReference type="NCBI Taxonomy" id="1003092"/>
    <lineage>
        <taxon>Bacteria</taxon>
        <taxon>Pseudomonadati</taxon>
        <taxon>Pseudomonadota</taxon>
        <taxon>Alphaproteobacteria</taxon>
        <taxon>Hyphomicrobiales</taxon>
        <taxon>Methylobacteriaceae</taxon>
        <taxon>Methylobacterium</taxon>
    </lineage>
</organism>
<keyword evidence="5" id="KW-0418">Kinase</keyword>
<comment type="caution">
    <text evidence="7">The sequence shown here is derived from an EMBL/GenBank/DDBJ whole genome shotgun (WGS) entry which is preliminary data.</text>
</comment>
<dbReference type="Gene3D" id="3.30.450.20">
    <property type="entry name" value="PAS domain"/>
    <property type="match status" value="1"/>
</dbReference>
<evidence type="ECO:0000313" key="8">
    <source>
        <dbReference type="Proteomes" id="UP001055057"/>
    </source>
</evidence>
<protein>
    <recommendedName>
        <fullName evidence="2">histidine kinase</fullName>
        <ecNumber evidence="2">2.7.13.3</ecNumber>
    </recommendedName>
</protein>
<dbReference type="SUPFAM" id="SSF55785">
    <property type="entry name" value="PYP-like sensor domain (PAS domain)"/>
    <property type="match status" value="1"/>
</dbReference>
<dbReference type="NCBIfam" id="TIGR00229">
    <property type="entry name" value="sensory_box"/>
    <property type="match status" value="1"/>
</dbReference>
<dbReference type="Proteomes" id="UP001055057">
    <property type="component" value="Unassembled WGS sequence"/>
</dbReference>
<dbReference type="InterPro" id="IPR013655">
    <property type="entry name" value="PAS_fold_3"/>
</dbReference>
<evidence type="ECO:0000256" key="2">
    <source>
        <dbReference type="ARBA" id="ARBA00012438"/>
    </source>
</evidence>
<dbReference type="EMBL" id="BPRB01000050">
    <property type="protein sequence ID" value="GJE58761.1"/>
    <property type="molecule type" value="Genomic_DNA"/>
</dbReference>
<name>A0ABQ4TW08_9HYPH</name>
<keyword evidence="4" id="KW-0808">Transferase</keyword>
<evidence type="ECO:0000256" key="5">
    <source>
        <dbReference type="ARBA" id="ARBA00022777"/>
    </source>
</evidence>
<sequence length="181" mass="19473">MIFAANSAGVFEYLCPEWTNYTGQTPKEYFGNGWLERVHADDRQVVRSIFSEAVIDEAAFSIRFRVQCADGATRWIGAGGVPSFGPPGRTFLGYLGSMTEMATSATDVLVAYGTVGSFTPPPPHLSTMPVSSLDMVADHLLIAHALVAEGDDKRALPAVREALLLVGRGLARQSKPGTRIN</sequence>
<dbReference type="PANTHER" id="PTHR43304:SF1">
    <property type="entry name" value="PAC DOMAIN-CONTAINING PROTEIN"/>
    <property type="match status" value="1"/>
</dbReference>
<evidence type="ECO:0000256" key="3">
    <source>
        <dbReference type="ARBA" id="ARBA00022553"/>
    </source>
</evidence>
<evidence type="ECO:0000256" key="1">
    <source>
        <dbReference type="ARBA" id="ARBA00000085"/>
    </source>
</evidence>
<dbReference type="InterPro" id="IPR035965">
    <property type="entry name" value="PAS-like_dom_sf"/>
</dbReference>
<dbReference type="PROSITE" id="PS50112">
    <property type="entry name" value="PAS"/>
    <property type="match status" value="1"/>
</dbReference>
<evidence type="ECO:0000313" key="7">
    <source>
        <dbReference type="EMBL" id="GJE58761.1"/>
    </source>
</evidence>
<proteinExistence type="predicted"/>
<feature type="domain" description="PAS" evidence="6">
    <location>
        <begin position="1"/>
        <end position="57"/>
    </location>
</feature>
<keyword evidence="8" id="KW-1185">Reference proteome</keyword>
<accession>A0ABQ4TW08</accession>
<keyword evidence="3" id="KW-0597">Phosphoprotein</keyword>
<dbReference type="EC" id="2.7.13.3" evidence="2"/>
<dbReference type="InterPro" id="IPR052162">
    <property type="entry name" value="Sensor_kinase/Photoreceptor"/>
</dbReference>
<reference evidence="7" key="2">
    <citation type="submission" date="2021-08" db="EMBL/GenBank/DDBJ databases">
        <authorList>
            <person name="Tani A."/>
            <person name="Ola A."/>
            <person name="Ogura Y."/>
            <person name="Katsura K."/>
            <person name="Hayashi T."/>
        </authorList>
    </citation>
    <scope>NUCLEOTIDE SEQUENCE</scope>
    <source>
        <strain evidence="7">DSM 23632</strain>
    </source>
</reference>
<reference evidence="7" key="1">
    <citation type="journal article" date="2021" name="Front. Microbiol.">
        <title>Comprehensive Comparative Genomics and Phenotyping of Methylobacterium Species.</title>
        <authorList>
            <person name="Alessa O."/>
            <person name="Ogura Y."/>
            <person name="Fujitani Y."/>
            <person name="Takami H."/>
            <person name="Hayashi T."/>
            <person name="Sahin N."/>
            <person name="Tani A."/>
        </authorList>
    </citation>
    <scope>NUCLEOTIDE SEQUENCE</scope>
    <source>
        <strain evidence="7">DSM 23632</strain>
    </source>
</reference>
<gene>
    <name evidence="7" type="ORF">MPOCJGCO_0844</name>
</gene>
<comment type="catalytic activity">
    <reaction evidence="1">
        <text>ATP + protein L-histidine = ADP + protein N-phospho-L-histidine.</text>
        <dbReference type="EC" id="2.7.13.3"/>
    </reaction>
</comment>
<dbReference type="Pfam" id="PF08447">
    <property type="entry name" value="PAS_3"/>
    <property type="match status" value="1"/>
</dbReference>
<evidence type="ECO:0000259" key="6">
    <source>
        <dbReference type="PROSITE" id="PS50112"/>
    </source>
</evidence>
<dbReference type="PANTHER" id="PTHR43304">
    <property type="entry name" value="PHYTOCHROME-LIKE PROTEIN CPH1"/>
    <property type="match status" value="1"/>
</dbReference>
<evidence type="ECO:0000256" key="4">
    <source>
        <dbReference type="ARBA" id="ARBA00022679"/>
    </source>
</evidence>
<dbReference type="RefSeq" id="WP_238181366.1">
    <property type="nucleotide sequence ID" value="NZ_BPRB01000050.1"/>
</dbReference>
<dbReference type="InterPro" id="IPR000014">
    <property type="entry name" value="PAS"/>
</dbReference>
<dbReference type="CDD" id="cd00130">
    <property type="entry name" value="PAS"/>
    <property type="match status" value="1"/>
</dbReference>